<gene>
    <name evidence="1" type="ORF">ARMSODRAFT_1022464</name>
</gene>
<dbReference type="Proteomes" id="UP000218334">
    <property type="component" value="Unassembled WGS sequence"/>
</dbReference>
<evidence type="ECO:0000313" key="1">
    <source>
        <dbReference type="EMBL" id="PBK65359.1"/>
    </source>
</evidence>
<organism evidence="1 2">
    <name type="scientific">Armillaria solidipes</name>
    <dbReference type="NCBI Taxonomy" id="1076256"/>
    <lineage>
        <taxon>Eukaryota</taxon>
        <taxon>Fungi</taxon>
        <taxon>Dikarya</taxon>
        <taxon>Basidiomycota</taxon>
        <taxon>Agaricomycotina</taxon>
        <taxon>Agaricomycetes</taxon>
        <taxon>Agaricomycetidae</taxon>
        <taxon>Agaricales</taxon>
        <taxon>Marasmiineae</taxon>
        <taxon>Physalacriaceae</taxon>
        <taxon>Armillaria</taxon>
    </lineage>
</organism>
<proteinExistence type="predicted"/>
<dbReference type="AlphaFoldDB" id="A0A2H3B368"/>
<accession>A0A2H3B368</accession>
<sequence length="162" mass="18042">MITMQDLSASYHPSFNTSGADAFLSSLEDILYRLPSLVLRKTTKFLASSSFTFKPNSNPIPIQVHDVVLEQLLQILSGVLRLAEAWGARAVLDIFVSITAPLFLREPLRVYAVVTRFRWEEEAEFASKHTLGLSLRAKEQGSAAADLDALSQNSSRRIRYGV</sequence>
<evidence type="ECO:0000313" key="2">
    <source>
        <dbReference type="Proteomes" id="UP000218334"/>
    </source>
</evidence>
<name>A0A2H3B368_9AGAR</name>
<dbReference type="EMBL" id="KZ293446">
    <property type="protein sequence ID" value="PBK65359.1"/>
    <property type="molecule type" value="Genomic_DNA"/>
</dbReference>
<protein>
    <submittedName>
        <fullName evidence="1">Uncharacterized protein</fullName>
    </submittedName>
</protein>
<dbReference type="STRING" id="1076256.A0A2H3B368"/>
<keyword evidence="2" id="KW-1185">Reference proteome</keyword>
<reference evidence="2" key="1">
    <citation type="journal article" date="2017" name="Nat. Ecol. Evol.">
        <title>Genome expansion and lineage-specific genetic innovations in the forest pathogenic fungi Armillaria.</title>
        <authorList>
            <person name="Sipos G."/>
            <person name="Prasanna A.N."/>
            <person name="Walter M.C."/>
            <person name="O'Connor E."/>
            <person name="Balint B."/>
            <person name="Krizsan K."/>
            <person name="Kiss B."/>
            <person name="Hess J."/>
            <person name="Varga T."/>
            <person name="Slot J."/>
            <person name="Riley R."/>
            <person name="Boka B."/>
            <person name="Rigling D."/>
            <person name="Barry K."/>
            <person name="Lee J."/>
            <person name="Mihaltcheva S."/>
            <person name="LaButti K."/>
            <person name="Lipzen A."/>
            <person name="Waldron R."/>
            <person name="Moloney N.M."/>
            <person name="Sperisen C."/>
            <person name="Kredics L."/>
            <person name="Vagvoelgyi C."/>
            <person name="Patrignani A."/>
            <person name="Fitzpatrick D."/>
            <person name="Nagy I."/>
            <person name="Doyle S."/>
            <person name="Anderson J.B."/>
            <person name="Grigoriev I.V."/>
            <person name="Gueldener U."/>
            <person name="Muensterkoetter M."/>
            <person name="Nagy L.G."/>
        </authorList>
    </citation>
    <scope>NUCLEOTIDE SEQUENCE [LARGE SCALE GENOMIC DNA]</scope>
    <source>
        <strain evidence="2">28-4</strain>
    </source>
</reference>